<comment type="caution">
    <text evidence="7">The sequence shown here is derived from an EMBL/GenBank/DDBJ whole genome shotgun (WGS) entry which is preliminary data.</text>
</comment>
<dbReference type="InterPro" id="IPR036812">
    <property type="entry name" value="NAD(P)_OxRdtase_dom_sf"/>
</dbReference>
<dbReference type="EC" id="1.1.1.21" evidence="7"/>
<dbReference type="FunFam" id="3.20.20.100:FF:000007">
    <property type="entry name" value="NAD(P)H-dependent D-xylose reductase xyl1"/>
    <property type="match status" value="1"/>
</dbReference>
<dbReference type="GO" id="GO:0008106">
    <property type="term" value="F:alcohol dehydrogenase (NADP+) activity"/>
    <property type="evidence" value="ECO:0007669"/>
    <property type="project" value="UniProtKB-EC"/>
</dbReference>
<feature type="active site" description="Proton donor" evidence="3">
    <location>
        <position position="51"/>
    </location>
</feature>
<dbReference type="GO" id="GO:0047956">
    <property type="term" value="F:glycerol dehydrogenase (NADP+) activity"/>
    <property type="evidence" value="ECO:0007669"/>
    <property type="project" value="UniProtKB-EC"/>
</dbReference>
<feature type="site" description="Lowers pKa of active site Tyr" evidence="5">
    <location>
        <position position="76"/>
    </location>
</feature>
<evidence type="ECO:0000313" key="8">
    <source>
        <dbReference type="Proteomes" id="UP000249619"/>
    </source>
</evidence>
<dbReference type="EMBL" id="QGDH01000057">
    <property type="protein sequence ID" value="RAR11459.1"/>
    <property type="molecule type" value="Genomic_DNA"/>
</dbReference>
<dbReference type="PROSITE" id="PS00062">
    <property type="entry name" value="ALDOKETO_REDUCTASE_2"/>
    <property type="match status" value="1"/>
</dbReference>
<proteinExistence type="inferred from homology"/>
<organism evidence="7 8">
    <name type="scientific">Stemphylium lycopersici</name>
    <name type="common">Tomato gray leaf spot disease fungus</name>
    <name type="synonym">Thyrospora lycopersici</name>
    <dbReference type="NCBI Taxonomy" id="183478"/>
    <lineage>
        <taxon>Eukaryota</taxon>
        <taxon>Fungi</taxon>
        <taxon>Dikarya</taxon>
        <taxon>Ascomycota</taxon>
        <taxon>Pezizomycotina</taxon>
        <taxon>Dothideomycetes</taxon>
        <taxon>Pleosporomycetidae</taxon>
        <taxon>Pleosporales</taxon>
        <taxon>Pleosporineae</taxon>
        <taxon>Pleosporaceae</taxon>
        <taxon>Stemphylium</taxon>
    </lineage>
</organism>
<evidence type="ECO:0000256" key="1">
    <source>
        <dbReference type="ARBA" id="ARBA00007905"/>
    </source>
</evidence>
<dbReference type="Proteomes" id="UP000249619">
    <property type="component" value="Unassembled WGS sequence"/>
</dbReference>
<reference evidence="8" key="1">
    <citation type="submission" date="2018-05" db="EMBL/GenBank/DDBJ databases">
        <title>Draft genome sequence of Stemphylium lycopersici strain CIDEFI 213.</title>
        <authorList>
            <person name="Medina R."/>
            <person name="Franco M.E.E."/>
            <person name="Lucentini C.G."/>
            <person name="Saparrat M.C.N."/>
            <person name="Balatti P.A."/>
        </authorList>
    </citation>
    <scope>NUCLEOTIDE SEQUENCE [LARGE SCALE GENOMIC DNA]</scope>
    <source>
        <strain evidence="8">CIDEFI 213</strain>
    </source>
</reference>
<gene>
    <name evidence="7" type="ORF">DDE83_004607</name>
</gene>
<keyword evidence="8" id="KW-1185">Reference proteome</keyword>
<feature type="domain" description="NADP-dependent oxidoreductase" evidence="6">
    <location>
        <begin position="18"/>
        <end position="282"/>
    </location>
</feature>
<sequence length="324" mass="36116">MPIPTHFTLNTDAQIPAVGFGTWQAKPGEVERAVETALKAGYRHIDCAAIYRNEAEVGDGIRRSGVPRSEIFLTGKLWNTKHAPEDVESALDKSLQDLGVEYLDLFLMHWPVAFNGKPGKWFPLRESGVFDLADIDPATTYKAMEKLLSTGKVRAIGVSNFTINRLTDLLSKTNIVPAVNQIEAHPYLQQPALFDFCKSKGILIEAYSPLGNNQTGEPRTVDDELVGVLGRRLSLDGGQLLASWGIQRGTVVLPKSVTPSRIKSNMQVKELSKDTFEELNGLEKHKRFNVQSRWGFDIFEELGDEQVQKIAEDFAEENKTKFTV</sequence>
<evidence type="ECO:0000256" key="5">
    <source>
        <dbReference type="PIRSR" id="PIRSR000097-3"/>
    </source>
</evidence>
<dbReference type="SUPFAM" id="SSF51430">
    <property type="entry name" value="NAD(P)-linked oxidoreductase"/>
    <property type="match status" value="1"/>
</dbReference>
<dbReference type="InterPro" id="IPR018170">
    <property type="entry name" value="Aldo/ket_reductase_CS"/>
</dbReference>
<dbReference type="STRING" id="183478.A0A364N446"/>
<dbReference type="EC" id="1.1.1.2" evidence="7"/>
<protein>
    <submittedName>
        <fullName evidence="7">GCY protein</fullName>
        <ecNumber evidence="7">1.1.1.2</ecNumber>
        <ecNumber evidence="7">1.1.1.21</ecNumber>
        <ecNumber evidence="7">1.1.1.72</ecNumber>
    </submittedName>
</protein>
<accession>A0A364N446</accession>
<dbReference type="InterPro" id="IPR020471">
    <property type="entry name" value="AKR"/>
</dbReference>
<evidence type="ECO:0000259" key="6">
    <source>
        <dbReference type="Pfam" id="PF00248"/>
    </source>
</evidence>
<name>A0A364N446_STELY</name>
<dbReference type="PANTHER" id="PTHR11732">
    <property type="entry name" value="ALDO/KETO REDUCTASE"/>
    <property type="match status" value="1"/>
</dbReference>
<comment type="similarity">
    <text evidence="1">Belongs to the aldo/keto reductase family.</text>
</comment>
<dbReference type="PROSITE" id="PS00063">
    <property type="entry name" value="ALDOKETO_REDUCTASE_3"/>
    <property type="match status" value="1"/>
</dbReference>
<evidence type="ECO:0000256" key="2">
    <source>
        <dbReference type="ARBA" id="ARBA00023002"/>
    </source>
</evidence>
<dbReference type="PIRSF" id="PIRSF000097">
    <property type="entry name" value="AKR"/>
    <property type="match status" value="1"/>
</dbReference>
<evidence type="ECO:0000256" key="4">
    <source>
        <dbReference type="PIRSR" id="PIRSR000097-2"/>
    </source>
</evidence>
<dbReference type="PROSITE" id="PS00798">
    <property type="entry name" value="ALDOKETO_REDUCTASE_1"/>
    <property type="match status" value="1"/>
</dbReference>
<dbReference type="EC" id="1.1.1.72" evidence="7"/>
<dbReference type="Gene3D" id="3.20.20.100">
    <property type="entry name" value="NADP-dependent oxidoreductase domain"/>
    <property type="match status" value="1"/>
</dbReference>
<keyword evidence="2 7" id="KW-0560">Oxidoreductase</keyword>
<dbReference type="PRINTS" id="PR00069">
    <property type="entry name" value="ALDKETRDTASE"/>
</dbReference>
<dbReference type="InterPro" id="IPR023210">
    <property type="entry name" value="NADP_OxRdtase_dom"/>
</dbReference>
<evidence type="ECO:0000256" key="3">
    <source>
        <dbReference type="PIRSR" id="PIRSR000097-1"/>
    </source>
</evidence>
<evidence type="ECO:0000313" key="7">
    <source>
        <dbReference type="EMBL" id="RAR11459.1"/>
    </source>
</evidence>
<dbReference type="AlphaFoldDB" id="A0A364N446"/>
<dbReference type="Pfam" id="PF00248">
    <property type="entry name" value="Aldo_ket_red"/>
    <property type="match status" value="1"/>
</dbReference>
<feature type="binding site" evidence="4">
    <location>
        <position position="109"/>
    </location>
    <ligand>
        <name>substrate</name>
    </ligand>
</feature>